<dbReference type="Gene3D" id="3.40.50.10540">
    <property type="entry name" value="Crotonobetainyl-coa:carnitine coa-transferase, domain 1"/>
    <property type="match status" value="1"/>
</dbReference>
<dbReference type="GO" id="GO:0003824">
    <property type="term" value="F:catalytic activity"/>
    <property type="evidence" value="ECO:0007669"/>
    <property type="project" value="InterPro"/>
</dbReference>
<dbReference type="Pfam" id="PF02515">
    <property type="entry name" value="CoA_transf_3"/>
    <property type="match status" value="1"/>
</dbReference>
<dbReference type="PANTHER" id="PTHR48228:SF5">
    <property type="entry name" value="ALPHA-METHYLACYL-COA RACEMASE"/>
    <property type="match status" value="1"/>
</dbReference>
<dbReference type="EMBL" id="CP022098">
    <property type="protein sequence ID" value="ATB41076.1"/>
    <property type="molecule type" value="Genomic_DNA"/>
</dbReference>
<accession>A0A250JD44</accession>
<dbReference type="PANTHER" id="PTHR48228">
    <property type="entry name" value="SUCCINYL-COA--D-CITRAMALATE COA-TRANSFERASE"/>
    <property type="match status" value="1"/>
</dbReference>
<dbReference type="KEGG" id="cfus:CYFUS_006538"/>
<name>A0A250JD44_9BACT</name>
<gene>
    <name evidence="1" type="ORF">CYFUS_006538</name>
</gene>
<dbReference type="SUPFAM" id="SSF89796">
    <property type="entry name" value="CoA-transferase family III (CaiB/BaiF)"/>
    <property type="match status" value="1"/>
</dbReference>
<evidence type="ECO:0000313" key="2">
    <source>
        <dbReference type="Proteomes" id="UP000217257"/>
    </source>
</evidence>
<dbReference type="Proteomes" id="UP000217257">
    <property type="component" value="Chromosome"/>
</dbReference>
<protein>
    <submittedName>
        <fullName evidence="1">Alpha-methylacyl-CoA racemase</fullName>
    </submittedName>
</protein>
<dbReference type="InterPro" id="IPR023606">
    <property type="entry name" value="CoA-Trfase_III_dom_1_sf"/>
</dbReference>
<evidence type="ECO:0000313" key="1">
    <source>
        <dbReference type="EMBL" id="ATB41076.1"/>
    </source>
</evidence>
<dbReference type="RefSeq" id="WP_095988853.1">
    <property type="nucleotide sequence ID" value="NZ_CP022098.1"/>
</dbReference>
<dbReference type="InterPro" id="IPR050509">
    <property type="entry name" value="CoA-transferase_III"/>
</dbReference>
<dbReference type="InterPro" id="IPR044855">
    <property type="entry name" value="CoA-Trfase_III_dom3_sf"/>
</dbReference>
<reference evidence="1 2" key="1">
    <citation type="submission" date="2017-06" db="EMBL/GenBank/DDBJ databases">
        <title>Sequencing and comparative analysis of myxobacterial genomes.</title>
        <authorList>
            <person name="Rupp O."/>
            <person name="Goesmann A."/>
            <person name="Sogaard-Andersen L."/>
        </authorList>
    </citation>
    <scope>NUCLEOTIDE SEQUENCE [LARGE SCALE GENOMIC DNA]</scope>
    <source>
        <strain evidence="1 2">DSM 52655</strain>
    </source>
</reference>
<organism evidence="1 2">
    <name type="scientific">Cystobacter fuscus</name>
    <dbReference type="NCBI Taxonomy" id="43"/>
    <lineage>
        <taxon>Bacteria</taxon>
        <taxon>Pseudomonadati</taxon>
        <taxon>Myxococcota</taxon>
        <taxon>Myxococcia</taxon>
        <taxon>Myxococcales</taxon>
        <taxon>Cystobacterineae</taxon>
        <taxon>Archangiaceae</taxon>
        <taxon>Cystobacter</taxon>
    </lineage>
</organism>
<sequence>MNTLPLSGLKVLDLSRLLPGPYATLVLADLGATVDRVEDPAGGDPLRQMPPLSDSGESALFYGLNRNKRSLTLDLKSPAGRDAFLRLVRGYDVLVESFRPGVMDRLGLGWDALHALHPRLVYCAISGYGQTGPDRLQAGHDLNYVARAGVLGYGGQADGAPAFPGVQVGDIGGGSLFALVGVLAALHERERTGQGRFVDVSMTDGALAFLHMHLAARLFLGDQAPPLRRGADVLNGGFAGYGLYRTADGRYLSVGALEPKFFAGVCEVLGRPELLADGYSPGEAGARVKAELTRLFAEHPLAYWMERFTGQDVCVEPVLEGDEVLADAQLRARGLFARSVDTPRGRTVTHLLTPLRLGDTPLRPPPSLGQHSREILQEAGLSLEEIEKLGIQAMPGIE</sequence>
<dbReference type="AlphaFoldDB" id="A0A250JD44"/>
<proteinExistence type="predicted"/>
<dbReference type="InterPro" id="IPR003673">
    <property type="entry name" value="CoA-Trfase_fam_III"/>
</dbReference>
<dbReference type="Gene3D" id="3.30.1540.10">
    <property type="entry name" value="formyl-coa transferase, domain 3"/>
    <property type="match status" value="1"/>
</dbReference>